<sequence length="62" mass="6956">LIPEDAKIVIQPHKLDPGFDKVNIVKAKIDGVKYGNNNKHHDNYNWGKYVKILRQGSSGAGR</sequence>
<accession>X1MP31</accession>
<gene>
    <name evidence="1" type="ORF">S06H3_10474</name>
</gene>
<dbReference type="EMBL" id="BARV01004855">
    <property type="protein sequence ID" value="GAI08134.1"/>
    <property type="molecule type" value="Genomic_DNA"/>
</dbReference>
<organism evidence="1">
    <name type="scientific">marine sediment metagenome</name>
    <dbReference type="NCBI Taxonomy" id="412755"/>
    <lineage>
        <taxon>unclassified sequences</taxon>
        <taxon>metagenomes</taxon>
        <taxon>ecological metagenomes</taxon>
    </lineage>
</organism>
<proteinExistence type="predicted"/>
<dbReference type="AlphaFoldDB" id="X1MP31"/>
<protein>
    <submittedName>
        <fullName evidence="1">Uncharacterized protein</fullName>
    </submittedName>
</protein>
<comment type="caution">
    <text evidence="1">The sequence shown here is derived from an EMBL/GenBank/DDBJ whole genome shotgun (WGS) entry which is preliminary data.</text>
</comment>
<evidence type="ECO:0000313" key="1">
    <source>
        <dbReference type="EMBL" id="GAI08134.1"/>
    </source>
</evidence>
<feature type="non-terminal residue" evidence="1">
    <location>
        <position position="1"/>
    </location>
</feature>
<name>X1MP31_9ZZZZ</name>
<reference evidence="1" key="1">
    <citation type="journal article" date="2014" name="Front. Microbiol.">
        <title>High frequency of phylogenetically diverse reductive dehalogenase-homologous genes in deep subseafloor sedimentary metagenomes.</title>
        <authorList>
            <person name="Kawai M."/>
            <person name="Futagami T."/>
            <person name="Toyoda A."/>
            <person name="Takaki Y."/>
            <person name="Nishi S."/>
            <person name="Hori S."/>
            <person name="Arai W."/>
            <person name="Tsubouchi T."/>
            <person name="Morono Y."/>
            <person name="Uchiyama I."/>
            <person name="Ito T."/>
            <person name="Fujiyama A."/>
            <person name="Inagaki F."/>
            <person name="Takami H."/>
        </authorList>
    </citation>
    <scope>NUCLEOTIDE SEQUENCE</scope>
    <source>
        <strain evidence="1">Expedition CK06-06</strain>
    </source>
</reference>